<evidence type="ECO:0000313" key="2">
    <source>
        <dbReference type="Proteomes" id="UP000217790"/>
    </source>
</evidence>
<dbReference type="Proteomes" id="UP000217790">
    <property type="component" value="Unassembled WGS sequence"/>
</dbReference>
<keyword evidence="2" id="KW-1185">Reference proteome</keyword>
<dbReference type="EMBL" id="KZ293652">
    <property type="protein sequence ID" value="PBK95459.1"/>
    <property type="molecule type" value="Genomic_DNA"/>
</dbReference>
<organism evidence="1 2">
    <name type="scientific">Armillaria gallica</name>
    <name type="common">Bulbous honey fungus</name>
    <name type="synonym">Armillaria bulbosa</name>
    <dbReference type="NCBI Taxonomy" id="47427"/>
    <lineage>
        <taxon>Eukaryota</taxon>
        <taxon>Fungi</taxon>
        <taxon>Dikarya</taxon>
        <taxon>Basidiomycota</taxon>
        <taxon>Agaricomycotina</taxon>
        <taxon>Agaricomycetes</taxon>
        <taxon>Agaricomycetidae</taxon>
        <taxon>Agaricales</taxon>
        <taxon>Marasmiineae</taxon>
        <taxon>Physalacriaceae</taxon>
        <taxon>Armillaria</taxon>
    </lineage>
</organism>
<evidence type="ECO:0000313" key="1">
    <source>
        <dbReference type="EMBL" id="PBK95459.1"/>
    </source>
</evidence>
<reference evidence="2" key="1">
    <citation type="journal article" date="2017" name="Nat. Ecol. Evol.">
        <title>Genome expansion and lineage-specific genetic innovations in the forest pathogenic fungi Armillaria.</title>
        <authorList>
            <person name="Sipos G."/>
            <person name="Prasanna A.N."/>
            <person name="Walter M.C."/>
            <person name="O'Connor E."/>
            <person name="Balint B."/>
            <person name="Krizsan K."/>
            <person name="Kiss B."/>
            <person name="Hess J."/>
            <person name="Varga T."/>
            <person name="Slot J."/>
            <person name="Riley R."/>
            <person name="Boka B."/>
            <person name="Rigling D."/>
            <person name="Barry K."/>
            <person name="Lee J."/>
            <person name="Mihaltcheva S."/>
            <person name="LaButti K."/>
            <person name="Lipzen A."/>
            <person name="Waldron R."/>
            <person name="Moloney N.M."/>
            <person name="Sperisen C."/>
            <person name="Kredics L."/>
            <person name="Vagvoelgyi C."/>
            <person name="Patrignani A."/>
            <person name="Fitzpatrick D."/>
            <person name="Nagy I."/>
            <person name="Doyle S."/>
            <person name="Anderson J.B."/>
            <person name="Grigoriev I.V."/>
            <person name="Gueldener U."/>
            <person name="Muensterkoetter M."/>
            <person name="Nagy L.G."/>
        </authorList>
    </citation>
    <scope>NUCLEOTIDE SEQUENCE [LARGE SCALE GENOMIC DNA]</scope>
    <source>
        <strain evidence="2">Ar21-2</strain>
    </source>
</reference>
<gene>
    <name evidence="1" type="ORF">ARMGADRAFT_1062066</name>
</gene>
<name>A0A2H3DJR0_ARMGA</name>
<dbReference type="OrthoDB" id="10292721at2759"/>
<proteinExistence type="predicted"/>
<dbReference type="InParanoid" id="A0A2H3DJR0"/>
<sequence>MLVTNSNLLVFARSSSLRPATISPIFKMMGFVMENIKNVGVYLAKLLNTNPITSLSKNTTAERAGEHDMAKIVMKAVIRERLSSLEVDLVDKRMSIEVADIIAAGSAQWMCRQAVFALFLRASHEVEGLKARLNAEVTLDGLEAILIALQEQERAVRAIQGSYNLFLTALIGRDTAEQVEIRAAENWVKRIHQNHPAAPTPQSGV</sequence>
<accession>A0A2H3DJR0</accession>
<protein>
    <submittedName>
        <fullName evidence="1">Uncharacterized protein</fullName>
    </submittedName>
</protein>
<dbReference type="AlphaFoldDB" id="A0A2H3DJR0"/>